<keyword evidence="2" id="KW-1185">Reference proteome</keyword>
<sequence length="49" mass="5674">FEYTCILTPIFVLWPCRLRSRNLHPKSTITCSKCCQSCYSRETKPGTGF</sequence>
<protein>
    <submittedName>
        <fullName evidence="1">Uncharacterized protein</fullName>
    </submittedName>
</protein>
<reference evidence="2" key="1">
    <citation type="journal article" date="2014" name="Science">
        <title>Ancient hybridizations among the ancestral genomes of bread wheat.</title>
        <authorList>
            <consortium name="International Wheat Genome Sequencing Consortium,"/>
            <person name="Marcussen T."/>
            <person name="Sandve S.R."/>
            <person name="Heier L."/>
            <person name="Spannagl M."/>
            <person name="Pfeifer M."/>
            <person name="Jakobsen K.S."/>
            <person name="Wulff B.B."/>
            <person name="Steuernagel B."/>
            <person name="Mayer K.F."/>
            <person name="Olsen O.A."/>
        </authorList>
    </citation>
    <scope>NUCLEOTIDE SEQUENCE [LARGE SCALE GENOMIC DNA]</scope>
    <source>
        <strain evidence="2">cv. AL8/78</strain>
    </source>
</reference>
<dbReference type="Gramene" id="AET7Gv20545300.21">
    <property type="protein sequence ID" value="AET7Gv20545300.21"/>
    <property type="gene ID" value="AET7Gv20545300"/>
</dbReference>
<dbReference type="AlphaFoldDB" id="A0A453RDA9"/>
<evidence type="ECO:0000313" key="1">
    <source>
        <dbReference type="EnsemblPlants" id="AET7Gv20545300.21"/>
    </source>
</evidence>
<reference evidence="1" key="3">
    <citation type="journal article" date="2017" name="Nature">
        <title>Genome sequence of the progenitor of the wheat D genome Aegilops tauschii.</title>
        <authorList>
            <person name="Luo M.C."/>
            <person name="Gu Y.Q."/>
            <person name="Puiu D."/>
            <person name="Wang H."/>
            <person name="Twardziok S.O."/>
            <person name="Deal K.R."/>
            <person name="Huo N."/>
            <person name="Zhu T."/>
            <person name="Wang L."/>
            <person name="Wang Y."/>
            <person name="McGuire P.E."/>
            <person name="Liu S."/>
            <person name="Long H."/>
            <person name="Ramasamy R.K."/>
            <person name="Rodriguez J.C."/>
            <person name="Van S.L."/>
            <person name="Yuan L."/>
            <person name="Wang Z."/>
            <person name="Xia Z."/>
            <person name="Xiao L."/>
            <person name="Anderson O.D."/>
            <person name="Ouyang S."/>
            <person name="Liang Y."/>
            <person name="Zimin A.V."/>
            <person name="Pertea G."/>
            <person name="Qi P."/>
            <person name="Bennetzen J.L."/>
            <person name="Dai X."/>
            <person name="Dawson M.W."/>
            <person name="Muller H.G."/>
            <person name="Kugler K."/>
            <person name="Rivarola-Duarte L."/>
            <person name="Spannagl M."/>
            <person name="Mayer K.F.X."/>
            <person name="Lu F.H."/>
            <person name="Bevan M.W."/>
            <person name="Leroy P."/>
            <person name="Li P."/>
            <person name="You F.M."/>
            <person name="Sun Q."/>
            <person name="Liu Z."/>
            <person name="Lyons E."/>
            <person name="Wicker T."/>
            <person name="Salzberg S.L."/>
            <person name="Devos K.M."/>
            <person name="Dvorak J."/>
        </authorList>
    </citation>
    <scope>NUCLEOTIDE SEQUENCE [LARGE SCALE GENOMIC DNA]</scope>
    <source>
        <strain evidence="1">cv. AL8/78</strain>
    </source>
</reference>
<reference evidence="1" key="4">
    <citation type="submission" date="2019-03" db="UniProtKB">
        <authorList>
            <consortium name="EnsemblPlants"/>
        </authorList>
    </citation>
    <scope>IDENTIFICATION</scope>
</reference>
<dbReference type="Proteomes" id="UP000015105">
    <property type="component" value="Chromosome 7D"/>
</dbReference>
<reference evidence="1" key="5">
    <citation type="journal article" date="2021" name="G3 (Bethesda)">
        <title>Aegilops tauschii genome assembly Aet v5.0 features greater sequence contiguity and improved annotation.</title>
        <authorList>
            <person name="Wang L."/>
            <person name="Zhu T."/>
            <person name="Rodriguez J.C."/>
            <person name="Deal K.R."/>
            <person name="Dubcovsky J."/>
            <person name="McGuire P.E."/>
            <person name="Lux T."/>
            <person name="Spannagl M."/>
            <person name="Mayer K.F.X."/>
            <person name="Baldrich P."/>
            <person name="Meyers B.C."/>
            <person name="Huo N."/>
            <person name="Gu Y.Q."/>
            <person name="Zhou H."/>
            <person name="Devos K.M."/>
            <person name="Bennetzen J.L."/>
            <person name="Unver T."/>
            <person name="Budak H."/>
            <person name="Gulick P.J."/>
            <person name="Galiba G."/>
            <person name="Kalapos B."/>
            <person name="Nelson D.R."/>
            <person name="Li P."/>
            <person name="You F.M."/>
            <person name="Luo M.C."/>
            <person name="Dvorak J."/>
        </authorList>
    </citation>
    <scope>NUCLEOTIDE SEQUENCE [LARGE SCALE GENOMIC DNA]</scope>
    <source>
        <strain evidence="1">cv. AL8/78</strain>
    </source>
</reference>
<dbReference type="EnsemblPlants" id="AET7Gv20545300.21">
    <property type="protein sequence ID" value="AET7Gv20545300.21"/>
    <property type="gene ID" value="AET7Gv20545300"/>
</dbReference>
<name>A0A453RDA9_AEGTS</name>
<reference evidence="2" key="2">
    <citation type="journal article" date="2017" name="Nat. Plants">
        <title>The Aegilops tauschii genome reveals multiple impacts of transposons.</title>
        <authorList>
            <person name="Zhao G."/>
            <person name="Zou C."/>
            <person name="Li K."/>
            <person name="Wang K."/>
            <person name="Li T."/>
            <person name="Gao L."/>
            <person name="Zhang X."/>
            <person name="Wang H."/>
            <person name="Yang Z."/>
            <person name="Liu X."/>
            <person name="Jiang W."/>
            <person name="Mao L."/>
            <person name="Kong X."/>
            <person name="Jiao Y."/>
            <person name="Jia J."/>
        </authorList>
    </citation>
    <scope>NUCLEOTIDE SEQUENCE [LARGE SCALE GENOMIC DNA]</scope>
    <source>
        <strain evidence="2">cv. AL8/78</strain>
    </source>
</reference>
<organism evidence="1 2">
    <name type="scientific">Aegilops tauschii subsp. strangulata</name>
    <name type="common">Goatgrass</name>
    <dbReference type="NCBI Taxonomy" id="200361"/>
    <lineage>
        <taxon>Eukaryota</taxon>
        <taxon>Viridiplantae</taxon>
        <taxon>Streptophyta</taxon>
        <taxon>Embryophyta</taxon>
        <taxon>Tracheophyta</taxon>
        <taxon>Spermatophyta</taxon>
        <taxon>Magnoliopsida</taxon>
        <taxon>Liliopsida</taxon>
        <taxon>Poales</taxon>
        <taxon>Poaceae</taxon>
        <taxon>BOP clade</taxon>
        <taxon>Pooideae</taxon>
        <taxon>Triticodae</taxon>
        <taxon>Triticeae</taxon>
        <taxon>Triticinae</taxon>
        <taxon>Aegilops</taxon>
    </lineage>
</organism>
<proteinExistence type="predicted"/>
<evidence type="ECO:0000313" key="2">
    <source>
        <dbReference type="Proteomes" id="UP000015105"/>
    </source>
</evidence>
<accession>A0A453RDA9</accession>